<dbReference type="EMBL" id="JAEUXJ010000004">
    <property type="protein sequence ID" value="MBL6455951.1"/>
    <property type="molecule type" value="Genomic_DNA"/>
</dbReference>
<dbReference type="GO" id="GO:0004601">
    <property type="term" value="F:peroxidase activity"/>
    <property type="evidence" value="ECO:0007669"/>
    <property type="project" value="UniProtKB-KW"/>
</dbReference>
<dbReference type="CDD" id="cd09822">
    <property type="entry name" value="peroxinectin_like_bacterial"/>
    <property type="match status" value="1"/>
</dbReference>
<dbReference type="Proteomes" id="UP000606490">
    <property type="component" value="Unassembled WGS sequence"/>
</dbReference>
<gene>
    <name evidence="5" type="ORF">JMJ55_11500</name>
</gene>
<dbReference type="InterPro" id="IPR037120">
    <property type="entry name" value="Haem_peroxidase_sf_animal"/>
</dbReference>
<keyword evidence="6" id="KW-1185">Reference proteome</keyword>
<dbReference type="InterPro" id="IPR019791">
    <property type="entry name" value="Haem_peroxidase_animal"/>
</dbReference>
<evidence type="ECO:0000256" key="3">
    <source>
        <dbReference type="ARBA" id="ARBA00023180"/>
    </source>
</evidence>
<keyword evidence="2" id="KW-0964">Secreted</keyword>
<reference evidence="5 6" key="1">
    <citation type="submission" date="2021-01" db="EMBL/GenBank/DDBJ databases">
        <title>Belnapia mucosa sp. nov. and Belnapia arida sp. nov., isolated from the Tabernas Desert (Almeria, Spain).</title>
        <authorList>
            <person name="Molina-Menor E."/>
            <person name="Vidal-Verdu A."/>
            <person name="Calonge A."/>
            <person name="Satari L."/>
            <person name="Pereto Magraner J."/>
            <person name="Porcar Miralles M."/>
        </authorList>
    </citation>
    <scope>NUCLEOTIDE SEQUENCE [LARGE SCALE GENOMIC DNA]</scope>
    <source>
        <strain evidence="5 6">T6</strain>
    </source>
</reference>
<feature type="region of interest" description="Disordered" evidence="4">
    <location>
        <begin position="151"/>
        <end position="179"/>
    </location>
</feature>
<dbReference type="PROSITE" id="PS50292">
    <property type="entry name" value="PEROXIDASE_3"/>
    <property type="match status" value="1"/>
</dbReference>
<protein>
    <submittedName>
        <fullName evidence="5">Peroxidase family protein</fullName>
    </submittedName>
</protein>
<dbReference type="Gene3D" id="1.10.640.10">
    <property type="entry name" value="Haem peroxidase domain superfamily, animal type"/>
    <property type="match status" value="1"/>
</dbReference>
<sequence>MLYRTFNGSLESLPESTVNVTNTPFLRIAPAHYADDQRGLVDGPNPRVISNIVVGEGNALEENPQGFSGMMYAWGQFIDHDINLTADARTGARIDITVPADDTRLLPGSIIPMSRADADASGQPVNAVTGWIDASMVYGSTIQLTERLRTPDGHMRTSEGNNLPLAPIDPTGENTQTNEGGLPGHLAGDGRADENPSLTALQTLFVREHNWQVDRLHAADPSLTGNELFDQARAIVTAEIEHITYAEFLPHLLGSLAPGEYDGYDPSVDPRMAIEFAGAAYRFGHSIVSPRTERLDEFGNPSGEILLRDTFFLSPEAFAEDGGADGFLRHLAADLSQSLDVRIVDDLRNFLFDPPVGLDLAAINIQRGRDLGLPTLNGMREALHLDPYTEFGQITDDQGTVDALRQVYSSVDAIDLWTGGLAERTMPGAFIGETFGLIIADQFTRSRDGDPLWYENQGFDAATLEEIQHTSLADIILRNTDTQHLQDDVFVFYERRAADAEPQDPDSPQLIITPEDTVLA</sequence>
<organism evidence="5 6">
    <name type="scientific">Belnapia mucosa</name>
    <dbReference type="NCBI Taxonomy" id="2804532"/>
    <lineage>
        <taxon>Bacteria</taxon>
        <taxon>Pseudomonadati</taxon>
        <taxon>Pseudomonadota</taxon>
        <taxon>Alphaproteobacteria</taxon>
        <taxon>Acetobacterales</taxon>
        <taxon>Roseomonadaceae</taxon>
        <taxon>Belnapia</taxon>
    </lineage>
</organism>
<comment type="subcellular location">
    <subcellularLocation>
        <location evidence="1">Secreted</location>
    </subcellularLocation>
</comment>
<evidence type="ECO:0000256" key="4">
    <source>
        <dbReference type="SAM" id="MobiDB-lite"/>
    </source>
</evidence>
<dbReference type="SUPFAM" id="SSF48113">
    <property type="entry name" value="Heme-dependent peroxidases"/>
    <property type="match status" value="1"/>
</dbReference>
<evidence type="ECO:0000256" key="2">
    <source>
        <dbReference type="ARBA" id="ARBA00022525"/>
    </source>
</evidence>
<dbReference type="PANTHER" id="PTHR11475:SF4">
    <property type="entry name" value="CHORION PEROXIDASE"/>
    <property type="match status" value="1"/>
</dbReference>
<dbReference type="InterPro" id="IPR010255">
    <property type="entry name" value="Haem_peroxidase_sf"/>
</dbReference>
<keyword evidence="5" id="KW-0575">Peroxidase</keyword>
<evidence type="ECO:0000256" key="1">
    <source>
        <dbReference type="ARBA" id="ARBA00004613"/>
    </source>
</evidence>
<accession>A0ABS1V2N8</accession>
<evidence type="ECO:0000313" key="5">
    <source>
        <dbReference type="EMBL" id="MBL6455951.1"/>
    </source>
</evidence>
<dbReference type="PANTHER" id="PTHR11475">
    <property type="entry name" value="OXIDASE/PEROXIDASE"/>
    <property type="match status" value="1"/>
</dbReference>
<dbReference type="PRINTS" id="PR00457">
    <property type="entry name" value="ANPEROXIDASE"/>
</dbReference>
<keyword evidence="3" id="KW-0325">Glycoprotein</keyword>
<feature type="region of interest" description="Disordered" evidence="4">
    <location>
        <begin position="498"/>
        <end position="520"/>
    </location>
</feature>
<dbReference type="Pfam" id="PF03098">
    <property type="entry name" value="An_peroxidase"/>
    <property type="match status" value="1"/>
</dbReference>
<proteinExistence type="predicted"/>
<comment type="caution">
    <text evidence="5">The sequence shown here is derived from an EMBL/GenBank/DDBJ whole genome shotgun (WGS) entry which is preliminary data.</text>
</comment>
<dbReference type="RefSeq" id="WP_202825698.1">
    <property type="nucleotide sequence ID" value="NZ_JAEUXJ010000004.1"/>
</dbReference>
<keyword evidence="5" id="KW-0560">Oxidoreductase</keyword>
<evidence type="ECO:0000313" key="6">
    <source>
        <dbReference type="Proteomes" id="UP000606490"/>
    </source>
</evidence>
<name>A0ABS1V2N8_9PROT</name>